<dbReference type="Proteomes" id="UP001055879">
    <property type="component" value="Linkage Group LG08"/>
</dbReference>
<protein>
    <submittedName>
        <fullName evidence="1">Uncharacterized protein</fullName>
    </submittedName>
</protein>
<keyword evidence="2" id="KW-1185">Reference proteome</keyword>
<evidence type="ECO:0000313" key="1">
    <source>
        <dbReference type="EMBL" id="KAI3706685.1"/>
    </source>
</evidence>
<dbReference type="EMBL" id="CM042054">
    <property type="protein sequence ID" value="KAI3706685.1"/>
    <property type="molecule type" value="Genomic_DNA"/>
</dbReference>
<reference evidence="1 2" key="2">
    <citation type="journal article" date="2022" name="Mol. Ecol. Resour.">
        <title>The genomes of chicory, endive, great burdock and yacon provide insights into Asteraceae paleo-polyploidization history and plant inulin production.</title>
        <authorList>
            <person name="Fan W."/>
            <person name="Wang S."/>
            <person name="Wang H."/>
            <person name="Wang A."/>
            <person name="Jiang F."/>
            <person name="Liu H."/>
            <person name="Zhao H."/>
            <person name="Xu D."/>
            <person name="Zhang Y."/>
        </authorList>
    </citation>
    <scope>NUCLEOTIDE SEQUENCE [LARGE SCALE GENOMIC DNA]</scope>
    <source>
        <strain evidence="2">cv. Niubang</strain>
    </source>
</reference>
<gene>
    <name evidence="1" type="ORF">L6452_24601</name>
</gene>
<evidence type="ECO:0000313" key="2">
    <source>
        <dbReference type="Proteomes" id="UP001055879"/>
    </source>
</evidence>
<name>A0ACB9A9S3_ARCLA</name>
<reference evidence="2" key="1">
    <citation type="journal article" date="2022" name="Mol. Ecol. Resour.">
        <title>The genomes of chicory, endive, great burdock and yacon provide insights into Asteraceae palaeo-polyploidization history and plant inulin production.</title>
        <authorList>
            <person name="Fan W."/>
            <person name="Wang S."/>
            <person name="Wang H."/>
            <person name="Wang A."/>
            <person name="Jiang F."/>
            <person name="Liu H."/>
            <person name="Zhao H."/>
            <person name="Xu D."/>
            <person name="Zhang Y."/>
        </authorList>
    </citation>
    <scope>NUCLEOTIDE SEQUENCE [LARGE SCALE GENOMIC DNA]</scope>
    <source>
        <strain evidence="2">cv. Niubang</strain>
    </source>
</reference>
<organism evidence="1 2">
    <name type="scientific">Arctium lappa</name>
    <name type="common">Greater burdock</name>
    <name type="synonym">Lappa major</name>
    <dbReference type="NCBI Taxonomy" id="4217"/>
    <lineage>
        <taxon>Eukaryota</taxon>
        <taxon>Viridiplantae</taxon>
        <taxon>Streptophyta</taxon>
        <taxon>Embryophyta</taxon>
        <taxon>Tracheophyta</taxon>
        <taxon>Spermatophyta</taxon>
        <taxon>Magnoliopsida</taxon>
        <taxon>eudicotyledons</taxon>
        <taxon>Gunneridae</taxon>
        <taxon>Pentapetalae</taxon>
        <taxon>asterids</taxon>
        <taxon>campanulids</taxon>
        <taxon>Asterales</taxon>
        <taxon>Asteraceae</taxon>
        <taxon>Carduoideae</taxon>
        <taxon>Cardueae</taxon>
        <taxon>Arctiinae</taxon>
        <taxon>Arctium</taxon>
    </lineage>
</organism>
<comment type="caution">
    <text evidence="1">The sequence shown here is derived from an EMBL/GenBank/DDBJ whole genome shotgun (WGS) entry which is preliminary data.</text>
</comment>
<accession>A0ACB9A9S3</accession>
<sequence length="92" mass="10928">MGFSFHVPSDWENQRRFLPNPRVFSLSSSSSNRLMIQFLLPPLFYKSDFDDHSSLISRMKGEFARECQQIHPTYTRKTKKKKELPFALTWIT</sequence>
<proteinExistence type="predicted"/>